<comment type="caution">
    <text evidence="1">The sequence shown here is derived from an EMBL/GenBank/DDBJ whole genome shotgun (WGS) entry which is preliminary data.</text>
</comment>
<reference evidence="1 2" key="2">
    <citation type="journal article" date="2019" name="G3 (Bethesda)">
        <title>Hybrid Assembly of the Genome of the Entomopathogenic Nematode Steinernema carpocapsae Identifies the X-Chromosome.</title>
        <authorList>
            <person name="Serra L."/>
            <person name="Macchietto M."/>
            <person name="Macias-Munoz A."/>
            <person name="McGill C.J."/>
            <person name="Rodriguez I.M."/>
            <person name="Rodriguez B."/>
            <person name="Murad R."/>
            <person name="Mortazavi A."/>
        </authorList>
    </citation>
    <scope>NUCLEOTIDE SEQUENCE [LARGE SCALE GENOMIC DNA]</scope>
    <source>
        <strain evidence="1 2">ALL</strain>
    </source>
</reference>
<dbReference type="Proteomes" id="UP000298663">
    <property type="component" value="Unassembled WGS sequence"/>
</dbReference>
<name>A0A4U5NCW0_STECR</name>
<organism evidence="1 2">
    <name type="scientific">Steinernema carpocapsae</name>
    <name type="common">Entomopathogenic nematode</name>
    <dbReference type="NCBI Taxonomy" id="34508"/>
    <lineage>
        <taxon>Eukaryota</taxon>
        <taxon>Metazoa</taxon>
        <taxon>Ecdysozoa</taxon>
        <taxon>Nematoda</taxon>
        <taxon>Chromadorea</taxon>
        <taxon>Rhabditida</taxon>
        <taxon>Tylenchina</taxon>
        <taxon>Panagrolaimomorpha</taxon>
        <taxon>Strongyloidoidea</taxon>
        <taxon>Steinernematidae</taxon>
        <taxon>Steinernema</taxon>
    </lineage>
</organism>
<dbReference type="EMBL" id="AZBU02000004">
    <property type="protein sequence ID" value="TKR80668.1"/>
    <property type="molecule type" value="Genomic_DNA"/>
</dbReference>
<keyword evidence="2" id="KW-1185">Reference proteome</keyword>
<protein>
    <submittedName>
        <fullName evidence="1">Uncharacterized protein</fullName>
    </submittedName>
</protein>
<sequence length="101" mass="11132">MVATSRNEPTAPPDGGLCLEASSWVSRLSGSDPSVYFALGSKEAVYFENSRNFESVPTGKTVCSKRFQLQDLQEQSAYSTMCKSQCNLVPKELKRFLSKAI</sequence>
<evidence type="ECO:0000313" key="2">
    <source>
        <dbReference type="Proteomes" id="UP000298663"/>
    </source>
</evidence>
<accession>A0A4U5NCW0</accession>
<proteinExistence type="predicted"/>
<dbReference type="AlphaFoldDB" id="A0A4U5NCW0"/>
<evidence type="ECO:0000313" key="1">
    <source>
        <dbReference type="EMBL" id="TKR80668.1"/>
    </source>
</evidence>
<reference evidence="1 2" key="1">
    <citation type="journal article" date="2015" name="Genome Biol.">
        <title>Comparative genomics of Steinernema reveals deeply conserved gene regulatory networks.</title>
        <authorList>
            <person name="Dillman A.R."/>
            <person name="Macchietto M."/>
            <person name="Porter C.F."/>
            <person name="Rogers A."/>
            <person name="Williams B."/>
            <person name="Antoshechkin I."/>
            <person name="Lee M.M."/>
            <person name="Goodwin Z."/>
            <person name="Lu X."/>
            <person name="Lewis E.E."/>
            <person name="Goodrich-Blair H."/>
            <person name="Stock S.P."/>
            <person name="Adams B.J."/>
            <person name="Sternberg P.W."/>
            <person name="Mortazavi A."/>
        </authorList>
    </citation>
    <scope>NUCLEOTIDE SEQUENCE [LARGE SCALE GENOMIC DNA]</scope>
    <source>
        <strain evidence="1 2">ALL</strain>
    </source>
</reference>
<gene>
    <name evidence="1" type="ORF">L596_014706</name>
</gene>